<dbReference type="GO" id="GO:0016301">
    <property type="term" value="F:kinase activity"/>
    <property type="evidence" value="ECO:0007669"/>
    <property type="project" value="UniProtKB-KW"/>
</dbReference>
<dbReference type="NCBIfam" id="NF011703">
    <property type="entry name" value="PRK15123.1"/>
    <property type="match status" value="1"/>
</dbReference>
<accession>A0A7C5IZ30</accession>
<proteinExistence type="predicted"/>
<protein>
    <submittedName>
        <fullName evidence="1">Lipopolysaccharide core heptose(I) kinase RfaP</fullName>
        <ecNumber evidence="1">2.7.1.-</ecNumber>
    </submittedName>
</protein>
<dbReference type="EMBL" id="DROM01000251">
    <property type="protein sequence ID" value="HHH13391.1"/>
    <property type="molecule type" value="Genomic_DNA"/>
</dbReference>
<dbReference type="EC" id="2.7.1.-" evidence="1"/>
<comment type="caution">
    <text evidence="1">The sequence shown here is derived from an EMBL/GenBank/DDBJ whole genome shotgun (WGS) entry which is preliminary data.</text>
</comment>
<sequence length="323" mass="37572">MRPGAARALLAGGARCGPGRDAGLARARPLADQRYPLWRGGRYLWPHPSRRGVHPLVIWLAPEFAARLPRPWKCVADAFHVQGEVRKEIAGRGRRTLRFELEGRGYFLKLHWGVGWREIFKNLASGRLPVLGAANEWHALQRLPELGIETMVLQGYGREGWNPARQRSFVVTRELEKVVSLEHHCAGWKEDPPEPRHKWTLIRRVAEMTRRLHRGGLNHRDLYICHFLLQQPWSGGEEDLHLYLIDLHRVQQRNRVPLRWRAKDLGSLWFSAMETGLTRRDRLRFLQTYFDAPLREVLKREEKLLRAVERRALALKAKGIPDE</sequence>
<evidence type="ECO:0000313" key="1">
    <source>
        <dbReference type="EMBL" id="HHH13391.1"/>
    </source>
</evidence>
<keyword evidence="1" id="KW-0418">Kinase</keyword>
<organism evidence="1">
    <name type="scientific">Thiolapillus brandeum</name>
    <dbReference type="NCBI Taxonomy" id="1076588"/>
    <lineage>
        <taxon>Bacteria</taxon>
        <taxon>Pseudomonadati</taxon>
        <taxon>Pseudomonadota</taxon>
        <taxon>Gammaproteobacteria</taxon>
        <taxon>Chromatiales</taxon>
        <taxon>Sedimenticolaceae</taxon>
        <taxon>Thiolapillus</taxon>
    </lineage>
</organism>
<dbReference type="Proteomes" id="UP000886100">
    <property type="component" value="Unassembled WGS sequence"/>
</dbReference>
<gene>
    <name evidence="1" type="primary">rfaP</name>
    <name evidence="1" type="ORF">ENJ98_04075</name>
</gene>
<keyword evidence="1" id="KW-0808">Transferase</keyword>
<dbReference type="InterPro" id="IPR011009">
    <property type="entry name" value="Kinase-like_dom_sf"/>
</dbReference>
<reference evidence="1" key="1">
    <citation type="journal article" date="2020" name="mSystems">
        <title>Genome- and Community-Level Interaction Insights into Carbon Utilization and Element Cycling Functions of Hydrothermarchaeota in Hydrothermal Sediment.</title>
        <authorList>
            <person name="Zhou Z."/>
            <person name="Liu Y."/>
            <person name="Xu W."/>
            <person name="Pan J."/>
            <person name="Luo Z.H."/>
            <person name="Li M."/>
        </authorList>
    </citation>
    <scope>NUCLEOTIDE SEQUENCE [LARGE SCALE GENOMIC DNA]</scope>
    <source>
        <strain evidence="1">HyVt-535</strain>
    </source>
</reference>
<name>A0A7C5IZ30_9GAMM</name>
<dbReference type="AlphaFoldDB" id="A0A7C5IZ30"/>
<dbReference type="Pfam" id="PF06293">
    <property type="entry name" value="Kdo"/>
    <property type="match status" value="1"/>
</dbReference>
<dbReference type="SUPFAM" id="SSF56112">
    <property type="entry name" value="Protein kinase-like (PK-like)"/>
    <property type="match status" value="1"/>
</dbReference>